<keyword evidence="1" id="KW-1133">Transmembrane helix</keyword>
<keyword evidence="1" id="KW-0472">Membrane</keyword>
<evidence type="ECO:0000313" key="3">
    <source>
        <dbReference type="Proteomes" id="UP000027142"/>
    </source>
</evidence>
<evidence type="ECO:0000313" key="2">
    <source>
        <dbReference type="EMBL" id="AIC95394.1"/>
    </source>
</evidence>
<organism evidence="2 3">
    <name type="scientific">Shouchella lehensis G1</name>
    <dbReference type="NCBI Taxonomy" id="1246626"/>
    <lineage>
        <taxon>Bacteria</taxon>
        <taxon>Bacillati</taxon>
        <taxon>Bacillota</taxon>
        <taxon>Bacilli</taxon>
        <taxon>Bacillales</taxon>
        <taxon>Bacillaceae</taxon>
        <taxon>Shouchella</taxon>
    </lineage>
</organism>
<dbReference type="PATRIC" id="fig|1246626.3.peg.2822"/>
<protein>
    <submittedName>
        <fullName evidence="2">Uncharacterized protein</fullName>
    </submittedName>
</protein>
<feature type="transmembrane region" description="Helical" evidence="1">
    <location>
        <begin position="7"/>
        <end position="27"/>
    </location>
</feature>
<dbReference type="KEGG" id="ble:BleG1_2830"/>
<evidence type="ECO:0000256" key="1">
    <source>
        <dbReference type="SAM" id="Phobius"/>
    </source>
</evidence>
<accession>A0A060M5M9</accession>
<dbReference type="AlphaFoldDB" id="A0A060M5M9"/>
<keyword evidence="1" id="KW-0812">Transmembrane</keyword>
<dbReference type="HOGENOM" id="CLU_2407178_0_0_9"/>
<gene>
    <name evidence="2" type="ORF">BleG1_2830</name>
</gene>
<proteinExistence type="predicted"/>
<name>A0A060M5M9_9BACI</name>
<dbReference type="EMBL" id="CP003923">
    <property type="protein sequence ID" value="AIC95394.1"/>
    <property type="molecule type" value="Genomic_DNA"/>
</dbReference>
<dbReference type="STRING" id="1246626.BleG1_2830"/>
<keyword evidence="3" id="KW-1185">Reference proteome</keyword>
<dbReference type="Proteomes" id="UP000027142">
    <property type="component" value="Chromosome"/>
</dbReference>
<feature type="transmembrane region" description="Helical" evidence="1">
    <location>
        <begin position="52"/>
        <end position="82"/>
    </location>
</feature>
<reference evidence="2 3" key="1">
    <citation type="journal article" date="2014" name="Gene">
        <title>A comparative genomic analysis of the alkalitolerant soil bacterium Bacillus lehensis G1.</title>
        <authorList>
            <person name="Noor Y.M."/>
            <person name="Samsulrizal N.H."/>
            <person name="Jema'on N.A."/>
            <person name="Low K.O."/>
            <person name="Ramli A.N."/>
            <person name="Alias N.I."/>
            <person name="Damis S.I."/>
            <person name="Fuzi S.F."/>
            <person name="Isa M.N."/>
            <person name="Murad A.M."/>
            <person name="Raih M.F."/>
            <person name="Bakar F.D."/>
            <person name="Najimudin N."/>
            <person name="Mahadi N.M."/>
            <person name="Illias R.M."/>
        </authorList>
    </citation>
    <scope>NUCLEOTIDE SEQUENCE [LARGE SCALE GENOMIC DNA]</scope>
    <source>
        <strain evidence="2 3">G1</strain>
    </source>
</reference>
<dbReference type="RefSeq" id="WP_038482185.1">
    <property type="nucleotide sequence ID" value="NZ_CP003923.1"/>
</dbReference>
<sequence length="92" mass="10729">MIYVISYLIIGMIIAGLLFGKSFDWIMKNTFSDEEIKLIITDNETDEMKNKIMGAMVINLILSILMVFFYPFMTILYLGYWLSKRKVKGEKA</sequence>